<gene>
    <name evidence="3" type="ORF">N8I84_12615</name>
</gene>
<dbReference type="PANTHER" id="PTHR33713:SF6">
    <property type="entry name" value="ANTITOXIN YEFM"/>
    <property type="match status" value="1"/>
</dbReference>
<evidence type="ECO:0000256" key="2">
    <source>
        <dbReference type="RuleBase" id="RU362080"/>
    </source>
</evidence>
<dbReference type="Gene3D" id="3.40.1620.10">
    <property type="entry name" value="YefM-like domain"/>
    <property type="match status" value="1"/>
</dbReference>
<dbReference type="InterPro" id="IPR036165">
    <property type="entry name" value="YefM-like_sf"/>
</dbReference>
<dbReference type="PANTHER" id="PTHR33713">
    <property type="entry name" value="ANTITOXIN YAFN-RELATED"/>
    <property type="match status" value="1"/>
</dbReference>
<protein>
    <recommendedName>
        <fullName evidence="2">Antitoxin</fullName>
    </recommendedName>
</protein>
<sequence>MAFTASEARKELFPLIKKVNDDHAPVRIHSKHGDAILMSAEDYDAWQETIYLLRSPANARRLMEAVARDRAGQTGITKSLDDLQELAGEE</sequence>
<dbReference type="NCBIfam" id="TIGR01552">
    <property type="entry name" value="phd_fam"/>
    <property type="match status" value="1"/>
</dbReference>
<dbReference type="SUPFAM" id="SSF143120">
    <property type="entry name" value="YefM-like"/>
    <property type="match status" value="1"/>
</dbReference>
<dbReference type="InterPro" id="IPR006442">
    <property type="entry name" value="Antitoxin_Phd/YefM"/>
</dbReference>
<dbReference type="RefSeq" id="WP_263229610.1">
    <property type="nucleotide sequence ID" value="NZ_CP106793.1"/>
</dbReference>
<name>A0ABY6DYH7_9ACTN</name>
<reference evidence="3" key="1">
    <citation type="submission" date="2022-10" db="EMBL/GenBank/DDBJ databases">
        <authorList>
            <person name="Mo P."/>
        </authorList>
    </citation>
    <scope>NUCLEOTIDE SEQUENCE</scope>
    <source>
        <strain evidence="3">HUAS 13-4</strain>
    </source>
</reference>
<keyword evidence="4" id="KW-1185">Reference proteome</keyword>
<dbReference type="Gene3D" id="1.10.1220.170">
    <property type="match status" value="1"/>
</dbReference>
<evidence type="ECO:0000313" key="4">
    <source>
        <dbReference type="Proteomes" id="UP001061298"/>
    </source>
</evidence>
<proteinExistence type="inferred from homology"/>
<dbReference type="Proteomes" id="UP001061298">
    <property type="component" value="Chromosome"/>
</dbReference>
<dbReference type="Pfam" id="PF02604">
    <property type="entry name" value="PhdYeFM_antitox"/>
    <property type="match status" value="1"/>
</dbReference>
<comment type="function">
    <text evidence="2">Antitoxin component of a type II toxin-antitoxin (TA) system.</text>
</comment>
<dbReference type="InterPro" id="IPR051405">
    <property type="entry name" value="phD/YefM_antitoxin"/>
</dbReference>
<organism evidence="3 4">
    <name type="scientific">Streptomyces cynarae</name>
    <dbReference type="NCBI Taxonomy" id="2981134"/>
    <lineage>
        <taxon>Bacteria</taxon>
        <taxon>Bacillati</taxon>
        <taxon>Actinomycetota</taxon>
        <taxon>Actinomycetes</taxon>
        <taxon>Kitasatosporales</taxon>
        <taxon>Streptomycetaceae</taxon>
        <taxon>Streptomyces</taxon>
    </lineage>
</organism>
<accession>A0ABY6DYH7</accession>
<evidence type="ECO:0000313" key="3">
    <source>
        <dbReference type="EMBL" id="UXY19475.1"/>
    </source>
</evidence>
<comment type="similarity">
    <text evidence="1 2">Belongs to the phD/YefM antitoxin family.</text>
</comment>
<dbReference type="EMBL" id="CP106793">
    <property type="protein sequence ID" value="UXY19475.1"/>
    <property type="molecule type" value="Genomic_DNA"/>
</dbReference>
<evidence type="ECO:0000256" key="1">
    <source>
        <dbReference type="ARBA" id="ARBA00009981"/>
    </source>
</evidence>